<dbReference type="PANTHER" id="PTHR31118:SF32">
    <property type="entry name" value="KYNURENINE FORMAMIDASE"/>
    <property type="match status" value="1"/>
</dbReference>
<proteinExistence type="predicted"/>
<dbReference type="Gene3D" id="3.50.30.50">
    <property type="entry name" value="Putative cyclase"/>
    <property type="match status" value="1"/>
</dbReference>
<dbReference type="GO" id="GO:0004061">
    <property type="term" value="F:arylformamidase activity"/>
    <property type="evidence" value="ECO:0007669"/>
    <property type="project" value="InterPro"/>
</dbReference>
<dbReference type="InterPro" id="IPR007325">
    <property type="entry name" value="KFase/CYL"/>
</dbReference>
<organism evidence="1">
    <name type="scientific">marine sediment metagenome</name>
    <dbReference type="NCBI Taxonomy" id="412755"/>
    <lineage>
        <taxon>unclassified sequences</taxon>
        <taxon>metagenomes</taxon>
        <taxon>ecological metagenomes</taxon>
    </lineage>
</organism>
<name>X0ZFB3_9ZZZZ</name>
<dbReference type="AlphaFoldDB" id="X0ZFB3"/>
<sequence>MASQMYKEIYDISVLLGGEEIAFPGDTPYCRDLVVTIEQSGICDVSRLTLSSHAGTHLDAPSHQIKSAKSIDQYPLERFILPAHVVQIEDKELIKPAELERLDIREGEALLFRTDNSASGRCVNGVFSEKFVYLSAEAADLCVERR</sequence>
<dbReference type="SUPFAM" id="SSF102198">
    <property type="entry name" value="Putative cyclase"/>
    <property type="match status" value="1"/>
</dbReference>
<feature type="non-terminal residue" evidence="1">
    <location>
        <position position="146"/>
    </location>
</feature>
<protein>
    <recommendedName>
        <fullName evidence="2">Cyclase family protein</fullName>
    </recommendedName>
</protein>
<dbReference type="PANTHER" id="PTHR31118">
    <property type="entry name" value="CYCLASE-LIKE PROTEIN 2"/>
    <property type="match status" value="1"/>
</dbReference>
<dbReference type="Pfam" id="PF04199">
    <property type="entry name" value="Cyclase"/>
    <property type="match status" value="1"/>
</dbReference>
<dbReference type="EMBL" id="BART01002129">
    <property type="protein sequence ID" value="GAG56897.1"/>
    <property type="molecule type" value="Genomic_DNA"/>
</dbReference>
<reference evidence="1" key="1">
    <citation type="journal article" date="2014" name="Front. Microbiol.">
        <title>High frequency of phylogenetically diverse reductive dehalogenase-homologous genes in deep subseafloor sedimentary metagenomes.</title>
        <authorList>
            <person name="Kawai M."/>
            <person name="Futagami T."/>
            <person name="Toyoda A."/>
            <person name="Takaki Y."/>
            <person name="Nishi S."/>
            <person name="Hori S."/>
            <person name="Arai W."/>
            <person name="Tsubouchi T."/>
            <person name="Morono Y."/>
            <person name="Uchiyama I."/>
            <person name="Ito T."/>
            <person name="Fujiyama A."/>
            <person name="Inagaki F."/>
            <person name="Takami H."/>
        </authorList>
    </citation>
    <scope>NUCLEOTIDE SEQUENCE</scope>
    <source>
        <strain evidence="1">Expedition CK06-06</strain>
    </source>
</reference>
<evidence type="ECO:0008006" key="2">
    <source>
        <dbReference type="Google" id="ProtNLM"/>
    </source>
</evidence>
<gene>
    <name evidence="1" type="ORF">S01H4_06762</name>
</gene>
<comment type="caution">
    <text evidence="1">The sequence shown here is derived from an EMBL/GenBank/DDBJ whole genome shotgun (WGS) entry which is preliminary data.</text>
</comment>
<accession>X0ZFB3</accession>
<dbReference type="InterPro" id="IPR037175">
    <property type="entry name" value="KFase_sf"/>
</dbReference>
<evidence type="ECO:0000313" key="1">
    <source>
        <dbReference type="EMBL" id="GAG56897.1"/>
    </source>
</evidence>
<dbReference type="GO" id="GO:0019441">
    <property type="term" value="P:L-tryptophan catabolic process to kynurenine"/>
    <property type="evidence" value="ECO:0007669"/>
    <property type="project" value="InterPro"/>
</dbReference>